<keyword evidence="3" id="KW-1185">Reference proteome</keyword>
<protein>
    <submittedName>
        <fullName evidence="2">Uncharacterized protein</fullName>
    </submittedName>
</protein>
<gene>
    <name evidence="2" type="ORF">HaLaN_11073</name>
</gene>
<name>A0A699YZ21_HAELA</name>
<feature type="region of interest" description="Disordered" evidence="1">
    <location>
        <begin position="1"/>
        <end position="81"/>
    </location>
</feature>
<comment type="caution">
    <text evidence="2">The sequence shown here is derived from an EMBL/GenBank/DDBJ whole genome shotgun (WGS) entry which is preliminary data.</text>
</comment>
<sequence>MQAAARYAAGAAPAAAGTQTAGETVNGASPAPGAEPAGSGPQGQRGSCALLAVSDDRPGAAGWGSCPAGAGQGQGCDDAGR</sequence>
<organism evidence="2 3">
    <name type="scientific">Haematococcus lacustris</name>
    <name type="common">Green alga</name>
    <name type="synonym">Haematococcus pluvialis</name>
    <dbReference type="NCBI Taxonomy" id="44745"/>
    <lineage>
        <taxon>Eukaryota</taxon>
        <taxon>Viridiplantae</taxon>
        <taxon>Chlorophyta</taxon>
        <taxon>core chlorophytes</taxon>
        <taxon>Chlorophyceae</taxon>
        <taxon>CS clade</taxon>
        <taxon>Chlamydomonadales</taxon>
        <taxon>Haematococcaceae</taxon>
        <taxon>Haematococcus</taxon>
    </lineage>
</organism>
<reference evidence="2 3" key="1">
    <citation type="submission" date="2020-02" db="EMBL/GenBank/DDBJ databases">
        <title>Draft genome sequence of Haematococcus lacustris strain NIES-144.</title>
        <authorList>
            <person name="Morimoto D."/>
            <person name="Nakagawa S."/>
            <person name="Yoshida T."/>
            <person name="Sawayama S."/>
        </authorList>
    </citation>
    <scope>NUCLEOTIDE SEQUENCE [LARGE SCALE GENOMIC DNA]</scope>
    <source>
        <strain evidence="2 3">NIES-144</strain>
    </source>
</reference>
<evidence type="ECO:0000313" key="2">
    <source>
        <dbReference type="EMBL" id="GFH14931.1"/>
    </source>
</evidence>
<dbReference type="EMBL" id="BLLF01000784">
    <property type="protein sequence ID" value="GFH14931.1"/>
    <property type="molecule type" value="Genomic_DNA"/>
</dbReference>
<proteinExistence type="predicted"/>
<evidence type="ECO:0000313" key="3">
    <source>
        <dbReference type="Proteomes" id="UP000485058"/>
    </source>
</evidence>
<dbReference type="Proteomes" id="UP000485058">
    <property type="component" value="Unassembled WGS sequence"/>
</dbReference>
<evidence type="ECO:0000256" key="1">
    <source>
        <dbReference type="SAM" id="MobiDB-lite"/>
    </source>
</evidence>
<dbReference type="AlphaFoldDB" id="A0A699YZ21"/>
<accession>A0A699YZ21</accession>
<feature type="compositionally biased region" description="Low complexity" evidence="1">
    <location>
        <begin position="1"/>
        <end position="39"/>
    </location>
</feature>